<dbReference type="PANTHER" id="PTHR48111:SF35">
    <property type="entry name" value="TRANSCRIPTIONAL REGULATORY PROTEIN QSEB"/>
    <property type="match status" value="1"/>
</dbReference>
<keyword evidence="6 8" id="KW-0238">DNA-binding</keyword>
<dbReference type="GO" id="GO:0005829">
    <property type="term" value="C:cytosol"/>
    <property type="evidence" value="ECO:0007669"/>
    <property type="project" value="TreeGrafter"/>
</dbReference>
<dbReference type="InterPro" id="IPR039420">
    <property type="entry name" value="WalR-like"/>
</dbReference>
<dbReference type="GO" id="GO:0032993">
    <property type="term" value="C:protein-DNA complex"/>
    <property type="evidence" value="ECO:0007669"/>
    <property type="project" value="TreeGrafter"/>
</dbReference>
<dbReference type="PROSITE" id="PS51755">
    <property type="entry name" value="OMPR_PHOB"/>
    <property type="match status" value="1"/>
</dbReference>
<dbReference type="InterPro" id="IPR016032">
    <property type="entry name" value="Sig_transdc_resp-reg_C-effctor"/>
</dbReference>
<evidence type="ECO:0000256" key="4">
    <source>
        <dbReference type="ARBA" id="ARBA00023012"/>
    </source>
</evidence>
<gene>
    <name evidence="8" type="ORF">DF037_06535</name>
</gene>
<name>A0A3N8P2P7_9BURK</name>
<protein>
    <submittedName>
        <fullName evidence="8">DNA-binding response regulator</fullName>
    </submittedName>
</protein>
<keyword evidence="5" id="KW-0805">Transcription regulation</keyword>
<dbReference type="InterPro" id="IPR011006">
    <property type="entry name" value="CheY-like_superfamily"/>
</dbReference>
<dbReference type="SUPFAM" id="SSF46894">
    <property type="entry name" value="C-terminal effector domain of the bipartite response regulators"/>
    <property type="match status" value="1"/>
</dbReference>
<evidence type="ECO:0000256" key="7">
    <source>
        <dbReference type="ARBA" id="ARBA00023163"/>
    </source>
</evidence>
<evidence type="ECO:0000256" key="5">
    <source>
        <dbReference type="ARBA" id="ARBA00023015"/>
    </source>
</evidence>
<dbReference type="SUPFAM" id="SSF52172">
    <property type="entry name" value="CheY-like"/>
    <property type="match status" value="1"/>
</dbReference>
<dbReference type="SMART" id="SM00862">
    <property type="entry name" value="Trans_reg_C"/>
    <property type="match status" value="1"/>
</dbReference>
<dbReference type="Proteomes" id="UP000269271">
    <property type="component" value="Unassembled WGS sequence"/>
</dbReference>
<reference evidence="8 9" key="1">
    <citation type="submission" date="2018-08" db="EMBL/GenBank/DDBJ databases">
        <title>Comparative analysis of Burkholderia isolates from Puerto Rico.</title>
        <authorList>
            <person name="Hall C."/>
            <person name="Sahl J."/>
            <person name="Wagner D."/>
        </authorList>
    </citation>
    <scope>NUCLEOTIDE SEQUENCE [LARGE SCALE GENOMIC DNA]</scope>
    <source>
        <strain evidence="8 9">Bp9001</strain>
    </source>
</reference>
<keyword evidence="2" id="KW-0963">Cytoplasm</keyword>
<dbReference type="InterPro" id="IPR001867">
    <property type="entry name" value="OmpR/PhoB-type_DNA-bd"/>
</dbReference>
<evidence type="ECO:0000313" key="9">
    <source>
        <dbReference type="Proteomes" id="UP000269271"/>
    </source>
</evidence>
<evidence type="ECO:0000256" key="3">
    <source>
        <dbReference type="ARBA" id="ARBA00022553"/>
    </source>
</evidence>
<evidence type="ECO:0000256" key="2">
    <source>
        <dbReference type="ARBA" id="ARBA00022490"/>
    </source>
</evidence>
<dbReference type="EMBL" id="QTQX01000003">
    <property type="protein sequence ID" value="RQT34983.1"/>
    <property type="molecule type" value="Genomic_DNA"/>
</dbReference>
<dbReference type="InterPro" id="IPR036388">
    <property type="entry name" value="WH-like_DNA-bd_sf"/>
</dbReference>
<comment type="caution">
    <text evidence="8">The sequence shown here is derived from an EMBL/GenBank/DDBJ whole genome shotgun (WGS) entry which is preliminary data.</text>
</comment>
<accession>A0A3N8P2P7</accession>
<dbReference type="GO" id="GO:0000976">
    <property type="term" value="F:transcription cis-regulatory region binding"/>
    <property type="evidence" value="ECO:0007669"/>
    <property type="project" value="TreeGrafter"/>
</dbReference>
<keyword evidence="7" id="KW-0804">Transcription</keyword>
<evidence type="ECO:0000256" key="6">
    <source>
        <dbReference type="ARBA" id="ARBA00023125"/>
    </source>
</evidence>
<dbReference type="Pfam" id="PF00486">
    <property type="entry name" value="Trans_reg_C"/>
    <property type="match status" value="1"/>
</dbReference>
<organism evidence="8 9">
    <name type="scientific">Burkholderia contaminans</name>
    <dbReference type="NCBI Taxonomy" id="488447"/>
    <lineage>
        <taxon>Bacteria</taxon>
        <taxon>Pseudomonadati</taxon>
        <taxon>Pseudomonadota</taxon>
        <taxon>Betaproteobacteria</taxon>
        <taxon>Burkholderiales</taxon>
        <taxon>Burkholderiaceae</taxon>
        <taxon>Burkholderia</taxon>
        <taxon>Burkholderia cepacia complex</taxon>
    </lineage>
</organism>
<comment type="subcellular location">
    <subcellularLocation>
        <location evidence="1">Cytoplasm</location>
    </subcellularLocation>
</comment>
<keyword evidence="3" id="KW-0597">Phosphoprotein</keyword>
<proteinExistence type="predicted"/>
<dbReference type="RefSeq" id="WP_122475797.1">
    <property type="nucleotide sequence ID" value="NZ_CABVQJ010000015.1"/>
</dbReference>
<evidence type="ECO:0000313" key="8">
    <source>
        <dbReference type="EMBL" id="RQT34983.1"/>
    </source>
</evidence>
<sequence length="265" mass="29887">MNLAVFSKDMTRRDAICSHLAANGIAVDRFDDETTFARALTRREFDAILISMERGIDPQHPVLVHRACHGVQRAPLILICSPGDSMDAVDLLDYETDEIVLAPISLPELLLRLRLTSRRLQCTRSSVDRERLTCGPYRLDRHASAVSVAGDVIRLTSREFAIAWMLFSQFDKYVARGEIARTVWGSPEDVVSRSLEQHIYKLRKKLSLNGEHGVYLRTMYAVGYRIFIQTSEHRVAPVRQRTTMPVPAYADDIDAPVARHAAGGR</sequence>
<evidence type="ECO:0000256" key="1">
    <source>
        <dbReference type="ARBA" id="ARBA00004496"/>
    </source>
</evidence>
<dbReference type="AlphaFoldDB" id="A0A3N8P2P7"/>
<dbReference type="CDD" id="cd00383">
    <property type="entry name" value="trans_reg_C"/>
    <property type="match status" value="1"/>
</dbReference>
<keyword evidence="4" id="KW-0902">Two-component regulatory system</keyword>
<dbReference type="GO" id="GO:0006355">
    <property type="term" value="P:regulation of DNA-templated transcription"/>
    <property type="evidence" value="ECO:0007669"/>
    <property type="project" value="InterPro"/>
</dbReference>
<dbReference type="PANTHER" id="PTHR48111">
    <property type="entry name" value="REGULATOR OF RPOS"/>
    <property type="match status" value="1"/>
</dbReference>
<dbReference type="Gene3D" id="1.10.10.10">
    <property type="entry name" value="Winged helix-like DNA-binding domain superfamily/Winged helix DNA-binding domain"/>
    <property type="match status" value="1"/>
</dbReference>
<dbReference type="GO" id="GO:0000156">
    <property type="term" value="F:phosphorelay response regulator activity"/>
    <property type="evidence" value="ECO:0007669"/>
    <property type="project" value="TreeGrafter"/>
</dbReference>